<protein>
    <recommendedName>
        <fullName evidence="6">7,8-dihydroneopterin aldolase</fullName>
        <ecNumber evidence="6">4.1.2.25</ecNumber>
    </recommendedName>
</protein>
<dbReference type="Gene3D" id="3.30.1130.10">
    <property type="match status" value="1"/>
</dbReference>
<dbReference type="InterPro" id="IPR006156">
    <property type="entry name" value="Dihydroneopterin_aldolase"/>
</dbReference>
<dbReference type="EC" id="4.1.2.25" evidence="6"/>
<keyword evidence="4 6" id="KW-0289">Folate biosynthesis</keyword>
<organism evidence="9 10">
    <name type="scientific">Vreelandella olivaria</name>
    <dbReference type="NCBI Taxonomy" id="390919"/>
    <lineage>
        <taxon>Bacteria</taxon>
        <taxon>Pseudomonadati</taxon>
        <taxon>Pseudomonadota</taxon>
        <taxon>Gammaproteobacteria</taxon>
        <taxon>Oceanospirillales</taxon>
        <taxon>Halomonadaceae</taxon>
        <taxon>Vreelandella</taxon>
    </lineage>
</organism>
<feature type="domain" description="Dihydroneopterin aldolase/epimerase" evidence="8">
    <location>
        <begin position="4"/>
        <end position="114"/>
    </location>
</feature>
<evidence type="ECO:0000259" key="8">
    <source>
        <dbReference type="SMART" id="SM00905"/>
    </source>
</evidence>
<sequence length="151" mass="17240">MDRILIEALSVDTVIGVYDWERSIQQSLSLDLVLATDIRSAAATDDLRLTLDYAAICQRIQQFADAHQFALVETFAERLAECLRTEFPISWLRLTVRKPGRFPTPPASAWKLLAAPCRRQPRRPTHEPGNRQLRQQYPPHSAYPLLPRCAC</sequence>
<dbReference type="SMART" id="SM00905">
    <property type="entry name" value="FolB"/>
    <property type="match status" value="1"/>
</dbReference>
<comment type="similarity">
    <text evidence="3 6">Belongs to the DHNA family.</text>
</comment>
<evidence type="ECO:0000256" key="7">
    <source>
        <dbReference type="SAM" id="MobiDB-lite"/>
    </source>
</evidence>
<evidence type="ECO:0000256" key="1">
    <source>
        <dbReference type="ARBA" id="ARBA00001353"/>
    </source>
</evidence>
<evidence type="ECO:0000256" key="3">
    <source>
        <dbReference type="ARBA" id="ARBA00005708"/>
    </source>
</evidence>
<comment type="catalytic activity">
    <reaction evidence="1 6">
        <text>7,8-dihydroneopterin = 6-hydroxymethyl-7,8-dihydropterin + glycolaldehyde</text>
        <dbReference type="Rhea" id="RHEA:10540"/>
        <dbReference type="ChEBI" id="CHEBI:17001"/>
        <dbReference type="ChEBI" id="CHEBI:17071"/>
        <dbReference type="ChEBI" id="CHEBI:44841"/>
        <dbReference type="EC" id="4.1.2.25"/>
    </reaction>
</comment>
<comment type="function">
    <text evidence="6">Catalyzes the conversion of 7,8-dihydroneopterin to 6-hydroxymethyl-7,8-dihydropterin.</text>
</comment>
<dbReference type="Proteomes" id="UP000289555">
    <property type="component" value="Chromosome"/>
</dbReference>
<evidence type="ECO:0000313" key="10">
    <source>
        <dbReference type="Proteomes" id="UP000289555"/>
    </source>
</evidence>
<evidence type="ECO:0000256" key="2">
    <source>
        <dbReference type="ARBA" id="ARBA00005013"/>
    </source>
</evidence>
<dbReference type="Pfam" id="PF02152">
    <property type="entry name" value="FolB"/>
    <property type="match status" value="1"/>
</dbReference>
<dbReference type="NCBIfam" id="TIGR00526">
    <property type="entry name" value="folB_dom"/>
    <property type="match status" value="1"/>
</dbReference>
<dbReference type="EMBL" id="AP019416">
    <property type="protein sequence ID" value="BBI52729.1"/>
    <property type="molecule type" value="Genomic_DNA"/>
</dbReference>
<evidence type="ECO:0000313" key="9">
    <source>
        <dbReference type="EMBL" id="BBI52729.1"/>
    </source>
</evidence>
<dbReference type="NCBIfam" id="TIGR00525">
    <property type="entry name" value="folB"/>
    <property type="match status" value="1"/>
</dbReference>
<proteinExistence type="inferred from homology"/>
<dbReference type="SUPFAM" id="SSF55620">
    <property type="entry name" value="Tetrahydrobiopterin biosynthesis enzymes-like"/>
    <property type="match status" value="1"/>
</dbReference>
<feature type="region of interest" description="Disordered" evidence="7">
    <location>
        <begin position="120"/>
        <end position="141"/>
    </location>
</feature>
<dbReference type="CDD" id="cd00534">
    <property type="entry name" value="DHNA_DHNTPE"/>
    <property type="match status" value="1"/>
</dbReference>
<evidence type="ECO:0000256" key="4">
    <source>
        <dbReference type="ARBA" id="ARBA00022909"/>
    </source>
</evidence>
<dbReference type="InterPro" id="IPR043133">
    <property type="entry name" value="GTP-CH-I_C/QueF"/>
</dbReference>
<evidence type="ECO:0000256" key="5">
    <source>
        <dbReference type="ARBA" id="ARBA00023239"/>
    </source>
</evidence>
<dbReference type="InterPro" id="IPR006157">
    <property type="entry name" value="FolB_dom"/>
</dbReference>
<evidence type="ECO:0000256" key="6">
    <source>
        <dbReference type="RuleBase" id="RU362079"/>
    </source>
</evidence>
<comment type="pathway">
    <text evidence="2 6">Cofactor biosynthesis; tetrahydrofolate biosynthesis; 2-amino-4-hydroxy-6-hydroxymethyl-7,8-dihydropteridine diphosphate from 7,8-dihydroneopterin triphosphate: step 3/4.</text>
</comment>
<keyword evidence="5 6" id="KW-0456">Lyase</keyword>
<gene>
    <name evidence="9" type="ORF">HORIV_51500</name>
</gene>
<accession>A0ABM7GNX3</accession>
<dbReference type="PANTHER" id="PTHR42844">
    <property type="entry name" value="DIHYDRONEOPTERIN ALDOLASE 1-RELATED"/>
    <property type="match status" value="1"/>
</dbReference>
<dbReference type="PANTHER" id="PTHR42844:SF1">
    <property type="entry name" value="DIHYDRONEOPTERIN ALDOLASE 1-RELATED"/>
    <property type="match status" value="1"/>
</dbReference>
<reference evidence="10" key="1">
    <citation type="journal article" date="2019" name="Microbiol. Resour. Announc.">
        <title>Complete Genome Sequence of Halomonas olivaria, a Moderately Halophilic Bacterium Isolated from Olive Processing Effluents, Obtained by Nanopore Sequencing.</title>
        <authorList>
            <person name="Nagata S."/>
            <person name="Ii K.M."/>
            <person name="Tsukimi T."/>
            <person name="Miura M.C."/>
            <person name="Galipon J."/>
            <person name="Arakawa K."/>
        </authorList>
    </citation>
    <scope>NUCLEOTIDE SEQUENCE [LARGE SCALE GENOMIC DNA]</scope>
    <source>
        <strain evidence="10">TYRC17</strain>
    </source>
</reference>
<keyword evidence="10" id="KW-1185">Reference proteome</keyword>
<name>A0ABM7GNX3_9GAMM</name>